<dbReference type="InterPro" id="IPR003439">
    <property type="entry name" value="ABC_transporter-like_ATP-bd"/>
</dbReference>
<keyword evidence="2" id="KW-0547">Nucleotide-binding</keyword>
<dbReference type="Pfam" id="PF00005">
    <property type="entry name" value="ABC_tran"/>
    <property type="match status" value="1"/>
</dbReference>
<feature type="domain" description="ABC transporter" evidence="1">
    <location>
        <begin position="11"/>
        <end position="48"/>
    </location>
</feature>
<dbReference type="PANTHER" id="PTHR43394:SF1">
    <property type="entry name" value="ATP-BINDING CASSETTE SUB-FAMILY B MEMBER 10, MITOCHONDRIAL"/>
    <property type="match status" value="1"/>
</dbReference>
<dbReference type="Proteomes" id="UP000826540">
    <property type="component" value="Chromosome"/>
</dbReference>
<proteinExistence type="predicted"/>
<dbReference type="InterPro" id="IPR039421">
    <property type="entry name" value="Type_1_exporter"/>
</dbReference>
<dbReference type="EMBL" id="CP080598">
    <property type="protein sequence ID" value="QYX34228.1"/>
    <property type="molecule type" value="Genomic_DNA"/>
</dbReference>
<dbReference type="Gene3D" id="3.40.50.300">
    <property type="entry name" value="P-loop containing nucleotide triphosphate hydrolases"/>
    <property type="match status" value="1"/>
</dbReference>
<dbReference type="PANTHER" id="PTHR43394">
    <property type="entry name" value="ATP-DEPENDENT PERMEASE MDL1, MITOCHONDRIAL"/>
    <property type="match status" value="1"/>
</dbReference>
<dbReference type="InterPro" id="IPR027417">
    <property type="entry name" value="P-loop_NTPase"/>
</dbReference>
<accession>A0ABX8X6E7</accession>
<name>A0ABX8X6E7_9CYAN</name>
<keyword evidence="3" id="KW-1185">Reference proteome</keyword>
<evidence type="ECO:0000313" key="2">
    <source>
        <dbReference type="EMBL" id="QYX34228.1"/>
    </source>
</evidence>
<reference evidence="2 3" key="1">
    <citation type="journal article" date="2022" name="J. Am. Chem. Soc.">
        <title>Biosynthesis of Guanitoxin Enables Global Environmental Detection in Freshwater Cyanobacteria.</title>
        <authorList>
            <person name="Lima S.T."/>
            <person name="Fallon T.R."/>
            <person name="Cordoza J.L."/>
            <person name="Chekan J.R."/>
            <person name="Delbaje E."/>
            <person name="Hopiavuori A.R."/>
            <person name="Alvarenga D.O."/>
            <person name="Wood S.M."/>
            <person name="Luhavaya H."/>
            <person name="Baumgartner J.T."/>
            <person name="Dorr F.A."/>
            <person name="Etchegaray A."/>
            <person name="Pinto E."/>
            <person name="McKinnie S.M.K."/>
            <person name="Fiore M.F."/>
            <person name="Moore B.S."/>
        </authorList>
    </citation>
    <scope>NUCLEOTIDE SEQUENCE [LARGE SCALE GENOMIC DNA]</scope>
    <source>
        <strain evidence="2 3">ITEP-024</strain>
    </source>
</reference>
<gene>
    <name evidence="2" type="ORF">K2F26_15270</name>
</gene>
<protein>
    <submittedName>
        <fullName evidence="2">ATP-binding cassette domain-containing protein</fullName>
    </submittedName>
</protein>
<keyword evidence="2" id="KW-0067">ATP-binding</keyword>
<dbReference type="SUPFAM" id="SSF52540">
    <property type="entry name" value="P-loop containing nucleoside triphosphate hydrolases"/>
    <property type="match status" value="1"/>
</dbReference>
<evidence type="ECO:0000259" key="1">
    <source>
        <dbReference type="Pfam" id="PF00005"/>
    </source>
</evidence>
<evidence type="ECO:0000313" key="3">
    <source>
        <dbReference type="Proteomes" id="UP000826540"/>
    </source>
</evidence>
<organism evidence="2 3">
    <name type="scientific">Sphaerospermopsis torques-reginae ITEP-024</name>
    <dbReference type="NCBI Taxonomy" id="984208"/>
    <lineage>
        <taxon>Bacteria</taxon>
        <taxon>Bacillati</taxon>
        <taxon>Cyanobacteriota</taxon>
        <taxon>Cyanophyceae</taxon>
        <taxon>Nostocales</taxon>
        <taxon>Aphanizomenonaceae</taxon>
        <taxon>Sphaerospermopsis</taxon>
        <taxon>Sphaerospermopsis torques-reginae</taxon>
    </lineage>
</organism>
<sequence>MIDKLPDKYFTVLGEFGANLSGGQRQILAIARAIVNDTPILILDESTSGLDPISEAYLLDELLAYRQGKTTILISHRPSVNSRADEIIYMEEGQLKLQGNLSDLMKIEGEHLKFFTS</sequence>
<dbReference type="GO" id="GO:0005524">
    <property type="term" value="F:ATP binding"/>
    <property type="evidence" value="ECO:0007669"/>
    <property type="project" value="UniProtKB-KW"/>
</dbReference>